<evidence type="ECO:0000313" key="3">
    <source>
        <dbReference type="Proteomes" id="UP000297318"/>
    </source>
</evidence>
<reference evidence="2 3" key="1">
    <citation type="submission" date="2018-11" db="EMBL/GenBank/DDBJ databases">
        <title>Complete genome sequencing of the Actinobacteria Serinibacter sp. K3-2.</title>
        <authorList>
            <person name="Rakitin A.L."/>
            <person name="Beletsky A.V."/>
            <person name="Mardanov A.V."/>
            <person name="Ravin N.V."/>
            <person name="Gromova A.S."/>
            <person name="Filippova S.N."/>
            <person name="Gal'Chenko V.F."/>
        </authorList>
    </citation>
    <scope>NUCLEOTIDE SEQUENCE [LARGE SCALE GENOMIC DNA]</scope>
    <source>
        <strain evidence="2 3">K3-2</strain>
    </source>
</reference>
<feature type="region of interest" description="Disordered" evidence="1">
    <location>
        <begin position="46"/>
        <end position="92"/>
    </location>
</feature>
<dbReference type="Proteomes" id="UP000297318">
    <property type="component" value="Unassembled WGS sequence"/>
</dbReference>
<evidence type="ECO:0000256" key="1">
    <source>
        <dbReference type="SAM" id="MobiDB-lite"/>
    </source>
</evidence>
<protein>
    <submittedName>
        <fullName evidence="2">Uncharacterized protein</fullName>
    </submittedName>
</protein>
<dbReference type="OrthoDB" id="5189092at2"/>
<dbReference type="RefSeq" id="WP_135849684.1">
    <property type="nucleotide sequence ID" value="NZ_RHPJ01000002.1"/>
</dbReference>
<sequence>MSSARSARSAATFRRRRLIVVVLAVLLLAGLAVGVWALVGALTGGSGDGQGATTPTGGATSSSTAPTGTTEPAEPETTEPAIGSTPPQPTACTADQATLAVDAPSSGRVGAGVTFSLDVATTSDVPCLVNLGSDATTIEILSGDDLVWTSAQCAYAPSERRLLLGEDATDAQAVTWAGTRSAQGCTGGQPVAEAGTYRVVATHEQDGAQLTGEATIVLQ</sequence>
<comment type="caution">
    <text evidence="2">The sequence shown here is derived from an EMBL/GenBank/DDBJ whole genome shotgun (WGS) entry which is preliminary data.</text>
</comment>
<feature type="compositionally biased region" description="Low complexity" evidence="1">
    <location>
        <begin position="51"/>
        <end position="72"/>
    </location>
</feature>
<accession>A0A4Z1E394</accession>
<evidence type="ECO:0000313" key="2">
    <source>
        <dbReference type="EMBL" id="TGO05730.1"/>
    </source>
</evidence>
<dbReference type="EMBL" id="RHPJ01000002">
    <property type="protein sequence ID" value="TGO05730.1"/>
    <property type="molecule type" value="Genomic_DNA"/>
</dbReference>
<name>A0A4Z1E394_9MICO</name>
<gene>
    <name evidence="2" type="ORF">SERN_1734</name>
</gene>
<keyword evidence="3" id="KW-1185">Reference proteome</keyword>
<dbReference type="AlphaFoldDB" id="A0A4Z1E394"/>
<proteinExistence type="predicted"/>
<organism evidence="2 3">
    <name type="scientific">Serinibacter arcticus</name>
    <dbReference type="NCBI Taxonomy" id="1655435"/>
    <lineage>
        <taxon>Bacteria</taxon>
        <taxon>Bacillati</taxon>
        <taxon>Actinomycetota</taxon>
        <taxon>Actinomycetes</taxon>
        <taxon>Micrococcales</taxon>
        <taxon>Beutenbergiaceae</taxon>
        <taxon>Serinibacter</taxon>
    </lineage>
</organism>